<dbReference type="OrthoDB" id="9805514at2"/>
<dbReference type="InterPro" id="IPR027417">
    <property type="entry name" value="P-loop_NTPase"/>
</dbReference>
<dbReference type="GO" id="GO:0005886">
    <property type="term" value="C:plasma membrane"/>
    <property type="evidence" value="ECO:0007669"/>
    <property type="project" value="TreeGrafter"/>
</dbReference>
<keyword evidence="2" id="KW-0547">Nucleotide-binding</keyword>
<dbReference type="InterPro" id="IPR032823">
    <property type="entry name" value="BCA_ABC_TP_C"/>
</dbReference>
<dbReference type="PANTHER" id="PTHR45772:SF1">
    <property type="entry name" value="ABC TRANSPORTER ATP-BINDING PROTEIN"/>
    <property type="match status" value="1"/>
</dbReference>
<comment type="caution">
    <text evidence="5">The sequence shown here is derived from an EMBL/GenBank/DDBJ whole genome shotgun (WGS) entry which is preliminary data.</text>
</comment>
<dbReference type="RefSeq" id="WP_126295714.1">
    <property type="nucleotide sequence ID" value="NZ_JAXUAO010000069.1"/>
</dbReference>
<keyword evidence="3 5" id="KW-0067">ATP-binding</keyword>
<dbReference type="Pfam" id="PF12399">
    <property type="entry name" value="BCA_ABC_TP_C"/>
    <property type="match status" value="1"/>
</dbReference>
<dbReference type="PANTHER" id="PTHR45772">
    <property type="entry name" value="CONSERVED COMPONENT OF ABC TRANSPORTER FOR NATURAL AMINO ACIDS-RELATED"/>
    <property type="match status" value="1"/>
</dbReference>
<dbReference type="EMBL" id="RXNR01000067">
    <property type="protein sequence ID" value="RTQ89164.1"/>
    <property type="molecule type" value="Genomic_DNA"/>
</dbReference>
<name>A0A3S0HH83_9BACI</name>
<sequence length="271" mass="30149">MYCRVRIGKKGGYGLERILEIENISLQFGGVKALDNVTYHINKGEIFSLIGPNGAGKTSMLNCISGLYHPTSGSILYKGKDITKMKPYERTSLGIARAFQNIALFAHMSVLDNLKLGKHSLMKSGVFSGGLYIGKASKEEIEHRQKVEEVIEFLELQDIRHTPVGTLPYGLQKRVEVGRALALRPELILLDEPMAGMNNAEKELMSRFILDMHEMMDTTVVLIEHDLGVVMSLSDHIAVLDFGKRIGFGTPKEIQQNPDVIKAYIGEETVM</sequence>
<dbReference type="Gene3D" id="3.40.50.300">
    <property type="entry name" value="P-loop containing nucleotide triphosphate hydrolases"/>
    <property type="match status" value="1"/>
</dbReference>
<organism evidence="5 6">
    <name type="scientific">Lysinibacillus telephonicus</name>
    <dbReference type="NCBI Taxonomy" id="1714840"/>
    <lineage>
        <taxon>Bacteria</taxon>
        <taxon>Bacillati</taxon>
        <taxon>Bacillota</taxon>
        <taxon>Bacilli</taxon>
        <taxon>Bacillales</taxon>
        <taxon>Bacillaceae</taxon>
        <taxon>Lysinibacillus</taxon>
    </lineage>
</organism>
<dbReference type="InterPro" id="IPR003439">
    <property type="entry name" value="ABC_transporter-like_ATP-bd"/>
</dbReference>
<evidence type="ECO:0000259" key="4">
    <source>
        <dbReference type="PROSITE" id="PS50893"/>
    </source>
</evidence>
<evidence type="ECO:0000256" key="2">
    <source>
        <dbReference type="ARBA" id="ARBA00022741"/>
    </source>
</evidence>
<protein>
    <submittedName>
        <fullName evidence="5">ABC transporter ATP-binding protein</fullName>
    </submittedName>
</protein>
<keyword evidence="1" id="KW-0813">Transport</keyword>
<proteinExistence type="predicted"/>
<dbReference type="InterPro" id="IPR051120">
    <property type="entry name" value="ABC_AA/LPS_Transport"/>
</dbReference>
<evidence type="ECO:0000313" key="5">
    <source>
        <dbReference type="EMBL" id="RTQ89164.1"/>
    </source>
</evidence>
<dbReference type="Proteomes" id="UP000276349">
    <property type="component" value="Unassembled WGS sequence"/>
</dbReference>
<reference evidence="5 6" key="1">
    <citation type="submission" date="2018-12" db="EMBL/GenBank/DDBJ databases">
        <authorList>
            <person name="Yu L."/>
        </authorList>
    </citation>
    <scope>NUCLEOTIDE SEQUENCE [LARGE SCALE GENOMIC DNA]</scope>
    <source>
        <strain evidence="5 6">S5H2222</strain>
    </source>
</reference>
<dbReference type="FunFam" id="3.40.50.300:FF:000421">
    <property type="entry name" value="Branched-chain amino acid ABC transporter ATP-binding protein"/>
    <property type="match status" value="1"/>
</dbReference>
<dbReference type="SUPFAM" id="SSF52540">
    <property type="entry name" value="P-loop containing nucleoside triphosphate hydrolases"/>
    <property type="match status" value="1"/>
</dbReference>
<dbReference type="GO" id="GO:0005524">
    <property type="term" value="F:ATP binding"/>
    <property type="evidence" value="ECO:0007669"/>
    <property type="project" value="UniProtKB-KW"/>
</dbReference>
<evidence type="ECO:0000256" key="3">
    <source>
        <dbReference type="ARBA" id="ARBA00022840"/>
    </source>
</evidence>
<dbReference type="Pfam" id="PF00005">
    <property type="entry name" value="ABC_tran"/>
    <property type="match status" value="1"/>
</dbReference>
<dbReference type="CDD" id="cd03219">
    <property type="entry name" value="ABC_Mj1267_LivG_branched"/>
    <property type="match status" value="1"/>
</dbReference>
<feature type="domain" description="ABC transporter" evidence="4">
    <location>
        <begin position="19"/>
        <end position="267"/>
    </location>
</feature>
<keyword evidence="6" id="KW-1185">Reference proteome</keyword>
<evidence type="ECO:0000313" key="6">
    <source>
        <dbReference type="Proteomes" id="UP000276349"/>
    </source>
</evidence>
<accession>A0A3S0HH83</accession>
<gene>
    <name evidence="5" type="ORF">EKG35_16825</name>
</gene>
<dbReference type="SMART" id="SM00382">
    <property type="entry name" value="AAA"/>
    <property type="match status" value="1"/>
</dbReference>
<dbReference type="AlphaFoldDB" id="A0A3S0HH83"/>
<dbReference type="PROSITE" id="PS50893">
    <property type="entry name" value="ABC_TRANSPORTER_2"/>
    <property type="match status" value="1"/>
</dbReference>
<dbReference type="InterPro" id="IPR003593">
    <property type="entry name" value="AAA+_ATPase"/>
</dbReference>
<dbReference type="GO" id="GO:0016887">
    <property type="term" value="F:ATP hydrolysis activity"/>
    <property type="evidence" value="ECO:0007669"/>
    <property type="project" value="InterPro"/>
</dbReference>
<evidence type="ECO:0000256" key="1">
    <source>
        <dbReference type="ARBA" id="ARBA00022448"/>
    </source>
</evidence>